<name>A0A226CYP6_FOLCA</name>
<evidence type="ECO:0000256" key="6">
    <source>
        <dbReference type="ARBA" id="ARBA00023170"/>
    </source>
</evidence>
<keyword evidence="2" id="KW-1003">Cell membrane</keyword>
<evidence type="ECO:0008006" key="11">
    <source>
        <dbReference type="Google" id="ProtNLM"/>
    </source>
</evidence>
<reference evidence="9 10" key="1">
    <citation type="submission" date="2015-12" db="EMBL/GenBank/DDBJ databases">
        <title>The genome of Folsomia candida.</title>
        <authorList>
            <person name="Faddeeva A."/>
            <person name="Derks M.F."/>
            <person name="Anvar Y."/>
            <person name="Smit S."/>
            <person name="Van Straalen N."/>
            <person name="Roelofs D."/>
        </authorList>
    </citation>
    <scope>NUCLEOTIDE SEQUENCE [LARGE SCALE GENOMIC DNA]</scope>
    <source>
        <strain evidence="9 10">VU population</strain>
        <tissue evidence="9">Whole body</tissue>
    </source>
</reference>
<evidence type="ECO:0000256" key="2">
    <source>
        <dbReference type="ARBA" id="ARBA00022475"/>
    </source>
</evidence>
<evidence type="ECO:0000256" key="3">
    <source>
        <dbReference type="ARBA" id="ARBA00022692"/>
    </source>
</evidence>
<gene>
    <name evidence="9" type="ORF">Fcan01_27730</name>
</gene>
<keyword evidence="6" id="KW-0675">Receptor</keyword>
<dbReference type="Proteomes" id="UP000198287">
    <property type="component" value="Unassembled WGS sequence"/>
</dbReference>
<evidence type="ECO:0000256" key="4">
    <source>
        <dbReference type="ARBA" id="ARBA00022989"/>
    </source>
</evidence>
<feature type="transmembrane region" description="Helical" evidence="8">
    <location>
        <begin position="422"/>
        <end position="446"/>
    </location>
</feature>
<dbReference type="GO" id="GO:0005886">
    <property type="term" value="C:plasma membrane"/>
    <property type="evidence" value="ECO:0007669"/>
    <property type="project" value="UniProtKB-SubCell"/>
</dbReference>
<accession>A0A226CYP6</accession>
<dbReference type="AlphaFoldDB" id="A0A226CYP6"/>
<evidence type="ECO:0000256" key="7">
    <source>
        <dbReference type="ARBA" id="ARBA00023180"/>
    </source>
</evidence>
<comment type="subcellular location">
    <subcellularLocation>
        <location evidence="1">Cell membrane</location>
        <topology evidence="1">Multi-pass membrane protein</topology>
    </subcellularLocation>
</comment>
<sequence>MVVAEWKNVNYMLVSTERSVICCPLEPSGRTTRNFGILLLPPDAPASLHSTDAEYWKWALESPRIGVEKLPNYFDFSRLILNKNPFNRTENNSLYTYMLHSIFIIKANVSLHSQCTKCEAALGFEKLMFYLLPYQPAVWVLFFTAICAVAISLTLYVKFKKLPTFSPWMFLLANICEESTNTPALLEKQPFFRLMIGSWMLMCVVMTNCYNGLMITDLNSPLPRTNIPEKFEDLICQEKEIIKSYKNGADLSDWVVKALARYMTCAPAKKFSYRTMSMMDVVSMQSIVLLIIGSSSHSYYPDSFNFTSTDISDTSAIVTLVERELVKCGRTILVGEPFEIDSEYQYLRKKYPWVTFYKGTISSWPSGWVFQNEGNSRIPLYFVYLLESGIYTRLELEILHRRYIWRNKNIKFPASQGTPLGLGGALLTLFIICGITIGVALISVAFEGRRKIFLAIRLAANKARNGVNNLVKKVPHGF</sequence>
<keyword evidence="10" id="KW-1185">Reference proteome</keyword>
<dbReference type="PANTHER" id="PTHR42643">
    <property type="entry name" value="IONOTROPIC RECEPTOR 20A-RELATED"/>
    <property type="match status" value="1"/>
</dbReference>
<feature type="transmembrane region" description="Helical" evidence="8">
    <location>
        <begin position="137"/>
        <end position="159"/>
    </location>
</feature>
<proteinExistence type="predicted"/>
<dbReference type="InterPro" id="IPR052192">
    <property type="entry name" value="Insect_Ionotropic_Sensory_Rcpt"/>
</dbReference>
<keyword evidence="7" id="KW-0325">Glycoprotein</keyword>
<evidence type="ECO:0000256" key="5">
    <source>
        <dbReference type="ARBA" id="ARBA00023136"/>
    </source>
</evidence>
<keyword evidence="5 8" id="KW-0472">Membrane</keyword>
<evidence type="ECO:0000256" key="1">
    <source>
        <dbReference type="ARBA" id="ARBA00004651"/>
    </source>
</evidence>
<feature type="transmembrane region" description="Helical" evidence="8">
    <location>
        <begin position="279"/>
        <end position="300"/>
    </location>
</feature>
<keyword evidence="4 8" id="KW-1133">Transmembrane helix</keyword>
<comment type="caution">
    <text evidence="9">The sequence shown here is derived from an EMBL/GenBank/DDBJ whole genome shotgun (WGS) entry which is preliminary data.</text>
</comment>
<evidence type="ECO:0000313" key="9">
    <source>
        <dbReference type="EMBL" id="OXA37521.1"/>
    </source>
</evidence>
<keyword evidence="3 8" id="KW-0812">Transmembrane</keyword>
<dbReference type="Gene3D" id="1.10.287.70">
    <property type="match status" value="1"/>
</dbReference>
<evidence type="ECO:0000256" key="8">
    <source>
        <dbReference type="SAM" id="Phobius"/>
    </source>
</evidence>
<feature type="transmembrane region" description="Helical" evidence="8">
    <location>
        <begin position="191"/>
        <end position="210"/>
    </location>
</feature>
<dbReference type="PANTHER" id="PTHR42643:SF24">
    <property type="entry name" value="IONOTROPIC RECEPTOR 60A"/>
    <property type="match status" value="1"/>
</dbReference>
<protein>
    <recommendedName>
        <fullName evidence="11">Ionotropic glutamate receptor C-terminal domain-containing protein</fullName>
    </recommendedName>
</protein>
<evidence type="ECO:0000313" key="10">
    <source>
        <dbReference type="Proteomes" id="UP000198287"/>
    </source>
</evidence>
<dbReference type="EMBL" id="LNIX01000056">
    <property type="protein sequence ID" value="OXA37521.1"/>
    <property type="molecule type" value="Genomic_DNA"/>
</dbReference>
<organism evidence="9 10">
    <name type="scientific">Folsomia candida</name>
    <name type="common">Springtail</name>
    <dbReference type="NCBI Taxonomy" id="158441"/>
    <lineage>
        <taxon>Eukaryota</taxon>
        <taxon>Metazoa</taxon>
        <taxon>Ecdysozoa</taxon>
        <taxon>Arthropoda</taxon>
        <taxon>Hexapoda</taxon>
        <taxon>Collembola</taxon>
        <taxon>Entomobryomorpha</taxon>
        <taxon>Isotomoidea</taxon>
        <taxon>Isotomidae</taxon>
        <taxon>Proisotominae</taxon>
        <taxon>Folsomia</taxon>
    </lineage>
</organism>